<dbReference type="Gene3D" id="2.40.50.100">
    <property type="match status" value="1"/>
</dbReference>
<dbReference type="GO" id="GO:0015562">
    <property type="term" value="F:efflux transmembrane transporter activity"/>
    <property type="evidence" value="ECO:0007669"/>
    <property type="project" value="TreeGrafter"/>
</dbReference>
<dbReference type="InterPro" id="IPR058637">
    <property type="entry name" value="YknX-like_C"/>
</dbReference>
<accession>E6VDV1</accession>
<dbReference type="Gene3D" id="1.10.287.470">
    <property type="entry name" value="Helix hairpin bin"/>
    <property type="match status" value="1"/>
</dbReference>
<dbReference type="HOGENOM" id="CLU_018816_14_5_5"/>
<keyword evidence="1" id="KW-0175">Coiled coil</keyword>
<evidence type="ECO:0000259" key="2">
    <source>
        <dbReference type="Pfam" id="PF25989"/>
    </source>
</evidence>
<dbReference type="eggNOG" id="COG0845">
    <property type="taxonomic scope" value="Bacteria"/>
</dbReference>
<proteinExistence type="predicted"/>
<feature type="domain" description="YknX-like C-terminal permuted SH3-like" evidence="2">
    <location>
        <begin position="328"/>
        <end position="394"/>
    </location>
</feature>
<evidence type="ECO:0000313" key="4">
    <source>
        <dbReference type="Proteomes" id="UP000001402"/>
    </source>
</evidence>
<dbReference type="STRING" id="652103.Rpdx1_3577"/>
<dbReference type="EMBL" id="CP002418">
    <property type="protein sequence ID" value="ADU45146.1"/>
    <property type="molecule type" value="Genomic_DNA"/>
</dbReference>
<reference evidence="3" key="1">
    <citation type="submission" date="2010-12" db="EMBL/GenBank/DDBJ databases">
        <title>Complete sequence of Rhodopseudomonas palustris DX-1.</title>
        <authorList>
            <consortium name="US DOE Joint Genome Institute"/>
            <person name="Lucas S."/>
            <person name="Copeland A."/>
            <person name="Lapidus A."/>
            <person name="Cheng J.-F."/>
            <person name="Goodwin L."/>
            <person name="Pitluck S."/>
            <person name="Misra M."/>
            <person name="Chertkov O."/>
            <person name="Detter J.C."/>
            <person name="Han C."/>
            <person name="Tapia R."/>
            <person name="Land M."/>
            <person name="Hauser L."/>
            <person name="Kyrpides N."/>
            <person name="Ivanova N."/>
            <person name="Ovchinnikova G."/>
            <person name="Logan B."/>
            <person name="Oda Y."/>
            <person name="Harwood C."/>
            <person name="Woyke T."/>
        </authorList>
    </citation>
    <scope>NUCLEOTIDE SEQUENCE [LARGE SCALE GENOMIC DNA]</scope>
    <source>
        <strain evidence="3">DX-1</strain>
    </source>
</reference>
<dbReference type="Gene3D" id="2.40.30.170">
    <property type="match status" value="1"/>
</dbReference>
<dbReference type="PANTHER" id="PTHR30469">
    <property type="entry name" value="MULTIDRUG RESISTANCE PROTEIN MDTA"/>
    <property type="match status" value="1"/>
</dbReference>
<dbReference type="AlphaFoldDB" id="E6VDV1"/>
<dbReference type="PANTHER" id="PTHR30469:SF15">
    <property type="entry name" value="HLYD FAMILY OF SECRETION PROTEINS"/>
    <property type="match status" value="1"/>
</dbReference>
<dbReference type="OrthoDB" id="9791520at2"/>
<evidence type="ECO:0000256" key="1">
    <source>
        <dbReference type="SAM" id="Coils"/>
    </source>
</evidence>
<organism evidence="3 4">
    <name type="scientific">Rhodopseudomonas palustris (strain DX-1)</name>
    <dbReference type="NCBI Taxonomy" id="652103"/>
    <lineage>
        <taxon>Bacteria</taxon>
        <taxon>Pseudomonadati</taxon>
        <taxon>Pseudomonadota</taxon>
        <taxon>Alphaproteobacteria</taxon>
        <taxon>Hyphomicrobiales</taxon>
        <taxon>Nitrobacteraceae</taxon>
        <taxon>Rhodopseudomonas</taxon>
    </lineage>
</organism>
<dbReference type="Pfam" id="PF25989">
    <property type="entry name" value="YknX_C"/>
    <property type="match status" value="1"/>
</dbReference>
<dbReference type="GO" id="GO:1990281">
    <property type="term" value="C:efflux pump complex"/>
    <property type="evidence" value="ECO:0007669"/>
    <property type="project" value="TreeGrafter"/>
</dbReference>
<dbReference type="Proteomes" id="UP000001402">
    <property type="component" value="Chromosome"/>
</dbReference>
<dbReference type="BioCyc" id="RPAL652103:RPDX1_RS17650-MONOMER"/>
<evidence type="ECO:0000313" key="3">
    <source>
        <dbReference type="EMBL" id="ADU45146.1"/>
    </source>
</evidence>
<feature type="coiled-coil region" evidence="1">
    <location>
        <begin position="101"/>
        <end position="173"/>
    </location>
</feature>
<protein>
    <submittedName>
        <fullName evidence="3">Efflux transporter, RND family, MFP subunit</fullName>
    </submittedName>
</protein>
<dbReference type="KEGG" id="rpx:Rpdx1_3577"/>
<gene>
    <name evidence="3" type="ordered locus">Rpdx1_3577</name>
</gene>
<name>E6VDV1_RHOPX</name>
<dbReference type="Gene3D" id="2.40.420.20">
    <property type="match status" value="1"/>
</dbReference>
<sequence length="397" mass="43193" precursor="true">MPRVVTFLSIVVAVLAAAALLYWAFRPAAVPVDVATVSRGSFTATVEEDGKTRIRNRYVVSSPLAGRLLRLDLKPGDSVEADARVATLLPTASPMLDPRTRQELEERLGAAEASMQEAQARLDRANDQEAQARRDLERVRALQQKGAATNQQLEREELALRVAERDRVAAELRRHATEHERDQTKALMLRATATSPPAEQWDITAPVAGRVLHVMQESETVVAAGAPLIEIGDPHDLEIIADVLTTQAVEIKPGAAVMIDRWGGPGLLQGRVRFVEPAAFTKVSALGVEEQRVWVVADIMSPRELWSGLGDNYRIDARFTVAEIPDATVVPEGALFRRHDGWAAFVVQDGVARECAVELIRRSGRLAAVASGLQPGQQVVVFPPSTLSDGAAVTTRR</sequence>